<feature type="transmembrane region" description="Helical" evidence="1">
    <location>
        <begin position="21"/>
        <end position="41"/>
    </location>
</feature>
<keyword evidence="1" id="KW-0472">Membrane</keyword>
<dbReference type="GeneID" id="300179280"/>
<dbReference type="RefSeq" id="WP_060468514.1">
    <property type="nucleotide sequence ID" value="NZ_AP025514.1"/>
</dbReference>
<keyword evidence="4" id="KW-1185">Reference proteome</keyword>
<evidence type="ECO:0000256" key="1">
    <source>
        <dbReference type="SAM" id="Phobius"/>
    </source>
</evidence>
<proteinExistence type="predicted"/>
<dbReference type="Pfam" id="PF07811">
    <property type="entry name" value="TadE"/>
    <property type="match status" value="1"/>
</dbReference>
<dbReference type="AlphaFoldDB" id="A0A120DG92"/>
<keyword evidence="1" id="KW-0812">Transmembrane</keyword>
<organism evidence="3 4">
    <name type="scientific">Vibrio toranzoniae</name>
    <dbReference type="NCBI Taxonomy" id="1194427"/>
    <lineage>
        <taxon>Bacteria</taxon>
        <taxon>Pseudomonadati</taxon>
        <taxon>Pseudomonadota</taxon>
        <taxon>Gammaproteobacteria</taxon>
        <taxon>Vibrionales</taxon>
        <taxon>Vibrionaceae</taxon>
        <taxon>Vibrio</taxon>
    </lineage>
</organism>
<keyword evidence="1" id="KW-1133">Transmembrane helix</keyword>
<evidence type="ECO:0000313" key="3">
    <source>
        <dbReference type="EMBL" id="KWU00515.1"/>
    </source>
</evidence>
<name>A0A120DG92_9VIBR</name>
<evidence type="ECO:0000313" key="4">
    <source>
        <dbReference type="Proteomes" id="UP000057389"/>
    </source>
</evidence>
<accession>A0A120DG92</accession>
<dbReference type="EMBL" id="LMXU01000022">
    <property type="protein sequence ID" value="KWU00515.1"/>
    <property type="molecule type" value="Genomic_DNA"/>
</dbReference>
<protein>
    <recommendedName>
        <fullName evidence="2">TadE-like domain-containing protein</fullName>
    </recommendedName>
</protein>
<reference evidence="3 4" key="1">
    <citation type="submission" date="2015-11" db="EMBL/GenBank/DDBJ databases">
        <title>Draft WGS of Vibrio toranzoniae.</title>
        <authorList>
            <person name="Lasa A."/>
            <person name="Romalde J.L."/>
        </authorList>
    </citation>
    <scope>NUCLEOTIDE SEQUENCE [LARGE SCALE GENOMIC DNA]</scope>
    <source>
        <strain evidence="3 4">Vb 10.8</strain>
    </source>
</reference>
<dbReference type="Proteomes" id="UP000057389">
    <property type="component" value="Unassembled WGS sequence"/>
</dbReference>
<dbReference type="OrthoDB" id="5395663at2"/>
<sequence>MLPLKIKTKSTEKGFAAIEMTLIAPLFMLLIVAAVDITHLIQANHIIISISREGGNIISRSNTDPPQEVMDIIATTSGTLDLTQDGVIYITEVVGQEDAFPYVKSQYRWNQYGLARNSNIWSSCSNWEVDGECSDIDADDPPLINNLTLALDDGEIVYSVEVFYDYSPIFSRIFDDEYILSDTTYM</sequence>
<feature type="domain" description="TadE-like" evidence="2">
    <location>
        <begin position="14"/>
        <end position="54"/>
    </location>
</feature>
<evidence type="ECO:0000259" key="2">
    <source>
        <dbReference type="Pfam" id="PF07811"/>
    </source>
</evidence>
<comment type="caution">
    <text evidence="3">The sequence shown here is derived from an EMBL/GenBank/DDBJ whole genome shotgun (WGS) entry which is preliminary data.</text>
</comment>
<dbReference type="InterPro" id="IPR012495">
    <property type="entry name" value="TadE-like_dom"/>
</dbReference>
<gene>
    <name evidence="3" type="ORF">APQ14_10450</name>
</gene>